<proteinExistence type="predicted"/>
<keyword evidence="2" id="KW-1185">Reference proteome</keyword>
<dbReference type="Proteomes" id="UP000799755">
    <property type="component" value="Unassembled WGS sequence"/>
</dbReference>
<dbReference type="EMBL" id="MU003505">
    <property type="protein sequence ID" value="KAF2471379.1"/>
    <property type="molecule type" value="Genomic_DNA"/>
</dbReference>
<evidence type="ECO:0000313" key="1">
    <source>
        <dbReference type="EMBL" id="KAF2471379.1"/>
    </source>
</evidence>
<sequence>MGRSSIPPALLELSSPTTPENQVNALRDLKNEIVGHDQRKEVAVKHGVVKPLSGILRTEGRRGGKKRRSAGVVNGGGGSLGRDGGVGLGPRAFLEWTIEDEMRFQATLVLGSLANGGPALVSPLLAGNIFPALLEALMPCEVPSKLVLATLRTLEQIADAVAQEKPADASDGPLRTSLSSSISEQLYTKPVMDSFAEILAQTSQSSSAQQQIWFVSKLIIKTCHEEHQRKMLLEAGILDLLAGKLAAMASVEAQSLRNEPRNPTRDELPTMYLADILEAIAAIIQGSHYNTARFLYSQPIQQQFGSPKESTTEYNGYSTSPRATPWERLIPRLQTMQNKSDAYTKSWPALGSYTSTSTSDSYTRLPSMESLQPTSRTVITDESENPLFIWLMFAARRGEGRARLAACWLLALLKKFGERWPLNDPSKITRERHFAYLIMPLVVKMIEGAHAGFNQSKKNGSLSPQEKQEAKYILERAPLVLAELVSGNKTLQNAAVDAKILPQLCQILKKSFDPITTTSKPLWSARSSALQPADPMIDLASSTLGRPGLSPEILHTFRYRESALLALAAMADTQDGLRKLIIEIGTVAHIVDSLIPYSDAACRLSRPPGSTTAKDGSPIPVLIAACKVTRSLSRSVSVLRTSLIDNGLAAPMQELLTHPDVEVQIAATDVITNLVLEVSPVRQVSGMESLRLISPSPIRFSFERVWRIDLIDDTPANPRLSGANKVAQEIIDAGALRTLCEHCRSANFELRYGSLWALKHAILKLSYSMKAQCLDELGVGWLVQTLNGEPAKTSMSTPLGMGTPNAAGEQVDILNAVDNPNMDVDEDTSEEDDEDTMTDSIPSMRRHHRPGSRYTSATNIRDRLQQIKNDEQDLRLSSERDDIRMQEQALDFIRNFINEDKASGEMIDHLLKSFGHSRFFELLDAKIRPKGSSTANPPQPNAPSYWNTGTQRTPFGATSSSTPNPSLVLSQPVNWPSYPPTELLIATLYILVHLANGRPQHRSLLISQTTLMSHILPLLTHPRRDVRLACAWFILNLTWIEDNGDFSASRERALSLRQLGFDEGVKLLGRDADQDIRERAKAGIDQLNKLLGEDGGGGRGGSASVAYGSPAIGGGGFGGDGSGGHGWRIGLVLRRSLHILSALLWNEYSGREILAFCTDLWFWVVRITVNMTSLTHKKTSNIKPTPSIQDHTSSIGRRVVGEKNGIVCMQD</sequence>
<protein>
    <submittedName>
        <fullName evidence="1">ARM repeat-containing protein</fullName>
    </submittedName>
</protein>
<comment type="caution">
    <text evidence="1">The sequence shown here is derived from an EMBL/GenBank/DDBJ whole genome shotgun (WGS) entry which is preliminary data.</text>
</comment>
<accession>A0ACB6QWF9</accession>
<evidence type="ECO:0000313" key="2">
    <source>
        <dbReference type="Proteomes" id="UP000799755"/>
    </source>
</evidence>
<reference evidence="1" key="1">
    <citation type="journal article" date="2020" name="Stud. Mycol.">
        <title>101 Dothideomycetes genomes: a test case for predicting lifestyles and emergence of pathogens.</title>
        <authorList>
            <person name="Haridas S."/>
            <person name="Albert R."/>
            <person name="Binder M."/>
            <person name="Bloem J."/>
            <person name="Labutti K."/>
            <person name="Salamov A."/>
            <person name="Andreopoulos B."/>
            <person name="Baker S."/>
            <person name="Barry K."/>
            <person name="Bills G."/>
            <person name="Bluhm B."/>
            <person name="Cannon C."/>
            <person name="Castanera R."/>
            <person name="Culley D."/>
            <person name="Daum C."/>
            <person name="Ezra D."/>
            <person name="Gonzalez J."/>
            <person name="Henrissat B."/>
            <person name="Kuo A."/>
            <person name="Liang C."/>
            <person name="Lipzen A."/>
            <person name="Lutzoni F."/>
            <person name="Magnuson J."/>
            <person name="Mondo S."/>
            <person name="Nolan M."/>
            <person name="Ohm R."/>
            <person name="Pangilinan J."/>
            <person name="Park H.-J."/>
            <person name="Ramirez L."/>
            <person name="Alfaro M."/>
            <person name="Sun H."/>
            <person name="Tritt A."/>
            <person name="Yoshinaga Y."/>
            <person name="Zwiers L.-H."/>
            <person name="Turgeon B."/>
            <person name="Goodwin S."/>
            <person name="Spatafora J."/>
            <person name="Crous P."/>
            <person name="Grigoriev I."/>
        </authorList>
    </citation>
    <scope>NUCLEOTIDE SEQUENCE</scope>
    <source>
        <strain evidence="1">ATCC 200398</strain>
    </source>
</reference>
<name>A0ACB6QWF9_9PLEO</name>
<gene>
    <name evidence="1" type="ORF">BDR25DRAFT_313966</name>
</gene>
<organism evidence="1 2">
    <name type="scientific">Lindgomyces ingoldianus</name>
    <dbReference type="NCBI Taxonomy" id="673940"/>
    <lineage>
        <taxon>Eukaryota</taxon>
        <taxon>Fungi</taxon>
        <taxon>Dikarya</taxon>
        <taxon>Ascomycota</taxon>
        <taxon>Pezizomycotina</taxon>
        <taxon>Dothideomycetes</taxon>
        <taxon>Pleosporomycetidae</taxon>
        <taxon>Pleosporales</taxon>
        <taxon>Lindgomycetaceae</taxon>
        <taxon>Lindgomyces</taxon>
    </lineage>
</organism>